<dbReference type="InterPro" id="IPR036915">
    <property type="entry name" value="Cyclin-like_sf"/>
</dbReference>
<dbReference type="SMART" id="SM01332">
    <property type="entry name" value="Cyclin_C"/>
    <property type="match status" value="1"/>
</dbReference>
<dbReference type="SMART" id="SM00385">
    <property type="entry name" value="CYCLIN"/>
    <property type="match status" value="1"/>
</dbReference>
<dbReference type="Pfam" id="PF00134">
    <property type="entry name" value="Cyclin_N"/>
    <property type="match status" value="1"/>
</dbReference>
<sequence>MCSTYFRYLNSASHIIGAVLLNNALCNTILTFVFEDIRGQKAFSESITIRLPTFKKVTRGDIMPSKKVLQTEQVNTTDEAPKTTSVRPRKRKADVAIHLQDPDEEITEMTRKKPCASQACWNPDTGYTSPCRRIPTPDEVEEPVAVGSVGFTQYASENIFVTPTRSTPLPALCWASKDDVWNNLLRKDKLYLRDTRVMEKHPSLQPKMRAILLDWLMETDHLDEIRSLCGALAVVCEVYKLHRETFYLGQDYFDRFMATQENVFKTTLQLIGISCLFIAAKMEEIYPPKVHQFAYVTDGACTEDDILSMEIIIMKELNWSLSPLTPVAWLNIYMQMAYLKETAEVLMAQYPQSTFVQIAELLDLCILDVRSLEFSNGLLAASALFHFSSLELVMKVSGLKWCDLEECVRWMVPFAMSIREAGSSALKTFKGIAADDMHNIQTHVPYLDWLGRVHSYQLVDIESSQRSPVPSGVLTPPPSKLLLALIAAKRGWDWSRWKDDHRDPHTNMGMGFCGSGCHLDQQNPDRLSWGLESSLPERTREITSFRS</sequence>
<evidence type="ECO:0000256" key="1">
    <source>
        <dbReference type="ARBA" id="ARBA00023127"/>
    </source>
</evidence>
<dbReference type="InterPro" id="IPR013763">
    <property type="entry name" value="Cyclin-like_dom"/>
</dbReference>
<dbReference type="SUPFAM" id="SSF47954">
    <property type="entry name" value="Cyclin-like"/>
    <property type="match status" value="2"/>
</dbReference>
<comment type="similarity">
    <text evidence="2">Belongs to the cyclin family.</text>
</comment>
<evidence type="ECO:0000313" key="6">
    <source>
        <dbReference type="EMBL" id="KAI2662466.1"/>
    </source>
</evidence>
<protein>
    <submittedName>
        <fullName evidence="6">G1/S-specific cyclin-E1</fullName>
    </submittedName>
</protein>
<feature type="domain" description="Cyclin C-terminal" evidence="5">
    <location>
        <begin position="324"/>
        <end position="446"/>
    </location>
</feature>
<dbReference type="Proteomes" id="UP000830375">
    <property type="component" value="Unassembled WGS sequence"/>
</dbReference>
<feature type="region of interest" description="Disordered" evidence="3">
    <location>
        <begin position="71"/>
        <end position="93"/>
    </location>
</feature>
<comment type="caution">
    <text evidence="6">The sequence shown here is derived from an EMBL/GenBank/DDBJ whole genome shotgun (WGS) entry which is preliminary data.</text>
</comment>
<gene>
    <name evidence="6" type="ORF">H4Q32_001325</name>
</gene>
<keyword evidence="7" id="KW-1185">Reference proteome</keyword>
<dbReference type="InterPro" id="IPR004367">
    <property type="entry name" value="Cyclin_C-dom"/>
</dbReference>
<accession>A0ABQ8MHW5</accession>
<feature type="compositionally biased region" description="Polar residues" evidence="3">
    <location>
        <begin position="71"/>
        <end position="86"/>
    </location>
</feature>
<evidence type="ECO:0000259" key="5">
    <source>
        <dbReference type="SMART" id="SM01332"/>
    </source>
</evidence>
<evidence type="ECO:0000313" key="7">
    <source>
        <dbReference type="Proteomes" id="UP000830375"/>
    </source>
</evidence>
<dbReference type="InterPro" id="IPR039361">
    <property type="entry name" value="Cyclin"/>
</dbReference>
<dbReference type="Pfam" id="PF02984">
    <property type="entry name" value="Cyclin_C"/>
    <property type="match status" value="1"/>
</dbReference>
<organism evidence="6 7">
    <name type="scientific">Labeo rohita</name>
    <name type="common">Indian major carp</name>
    <name type="synonym">Cyprinus rohita</name>
    <dbReference type="NCBI Taxonomy" id="84645"/>
    <lineage>
        <taxon>Eukaryota</taxon>
        <taxon>Metazoa</taxon>
        <taxon>Chordata</taxon>
        <taxon>Craniata</taxon>
        <taxon>Vertebrata</taxon>
        <taxon>Euteleostomi</taxon>
        <taxon>Actinopterygii</taxon>
        <taxon>Neopterygii</taxon>
        <taxon>Teleostei</taxon>
        <taxon>Ostariophysi</taxon>
        <taxon>Cypriniformes</taxon>
        <taxon>Cyprinidae</taxon>
        <taxon>Labeoninae</taxon>
        <taxon>Labeonini</taxon>
        <taxon>Labeo</taxon>
    </lineage>
</organism>
<evidence type="ECO:0000256" key="3">
    <source>
        <dbReference type="SAM" id="MobiDB-lite"/>
    </source>
</evidence>
<evidence type="ECO:0000256" key="2">
    <source>
        <dbReference type="RuleBase" id="RU000383"/>
    </source>
</evidence>
<proteinExistence type="inferred from homology"/>
<keyword evidence="1 2" id="KW-0195">Cyclin</keyword>
<feature type="domain" description="Cyclin-like" evidence="4">
    <location>
        <begin position="230"/>
        <end position="315"/>
    </location>
</feature>
<dbReference type="InterPro" id="IPR006671">
    <property type="entry name" value="Cyclin_N"/>
</dbReference>
<evidence type="ECO:0000259" key="4">
    <source>
        <dbReference type="SMART" id="SM00385"/>
    </source>
</evidence>
<dbReference type="EMBL" id="JACTAM010000007">
    <property type="protein sequence ID" value="KAI2662466.1"/>
    <property type="molecule type" value="Genomic_DNA"/>
</dbReference>
<name>A0ABQ8MHW5_LABRO</name>
<dbReference type="Gene3D" id="1.10.472.10">
    <property type="entry name" value="Cyclin-like"/>
    <property type="match status" value="2"/>
</dbReference>
<dbReference type="PANTHER" id="PTHR10177">
    <property type="entry name" value="CYCLINS"/>
    <property type="match status" value="1"/>
</dbReference>
<reference evidence="6 7" key="1">
    <citation type="submission" date="2022-01" db="EMBL/GenBank/DDBJ databases">
        <title>A high-quality chromosome-level genome assembly of rohu carp, Labeo rohita.</title>
        <authorList>
            <person name="Arick M.A. II"/>
            <person name="Hsu C.-Y."/>
            <person name="Magbanua Z."/>
            <person name="Pechanova O."/>
            <person name="Grover C."/>
            <person name="Miller E."/>
            <person name="Thrash A."/>
            <person name="Ezzel L."/>
            <person name="Alam S."/>
            <person name="Benzie J."/>
            <person name="Hamilton M."/>
            <person name="Karsi A."/>
            <person name="Lawrence M.L."/>
            <person name="Peterson D.G."/>
        </authorList>
    </citation>
    <scope>NUCLEOTIDE SEQUENCE [LARGE SCALE GENOMIC DNA]</scope>
    <source>
        <strain evidence="7">BAU-BD-2019</strain>
        <tissue evidence="6">Blood</tissue>
    </source>
</reference>